<keyword evidence="2" id="KW-0812">Transmembrane</keyword>
<accession>A0A2H0XUC3</accession>
<reference evidence="6 7" key="1">
    <citation type="submission" date="2017-09" db="EMBL/GenBank/DDBJ databases">
        <title>Depth-based differentiation of microbial function through sediment-hosted aquifers and enrichment of novel symbionts in the deep terrestrial subsurface.</title>
        <authorList>
            <person name="Probst A.J."/>
            <person name="Ladd B."/>
            <person name="Jarett J.K."/>
            <person name="Geller-Mcgrath D.E."/>
            <person name="Sieber C.M."/>
            <person name="Emerson J.B."/>
            <person name="Anantharaman K."/>
            <person name="Thomas B.C."/>
            <person name="Malmstrom R."/>
            <person name="Stieglmeier M."/>
            <person name="Klingl A."/>
            <person name="Woyke T."/>
            <person name="Ryan C.M."/>
            <person name="Banfield J.F."/>
        </authorList>
    </citation>
    <scope>NUCLEOTIDE SEQUENCE [LARGE SCALE GENOMIC DNA]</scope>
    <source>
        <strain evidence="6">CG08_land_8_20_14_0_20_45_16</strain>
    </source>
</reference>
<evidence type="ECO:0000256" key="4">
    <source>
        <dbReference type="ARBA" id="ARBA00023136"/>
    </source>
</evidence>
<dbReference type="PANTHER" id="PTHR34457">
    <property type="entry name" value="EMBRYO DEFECTIVE 2410"/>
    <property type="match status" value="1"/>
</dbReference>
<comment type="subcellular location">
    <subcellularLocation>
        <location evidence="1">Membrane</location>
        <topology evidence="1">Single-pass membrane protein</topology>
    </subcellularLocation>
</comment>
<evidence type="ECO:0000256" key="1">
    <source>
        <dbReference type="ARBA" id="ARBA00004167"/>
    </source>
</evidence>
<evidence type="ECO:0000313" key="7">
    <source>
        <dbReference type="Proteomes" id="UP000231343"/>
    </source>
</evidence>
<dbReference type="Pfam" id="PF04357">
    <property type="entry name" value="TamB"/>
    <property type="match status" value="1"/>
</dbReference>
<evidence type="ECO:0000313" key="6">
    <source>
        <dbReference type="EMBL" id="PIS28527.1"/>
    </source>
</evidence>
<dbReference type="InterPro" id="IPR007452">
    <property type="entry name" value="TamB_C"/>
</dbReference>
<evidence type="ECO:0000256" key="3">
    <source>
        <dbReference type="ARBA" id="ARBA00022989"/>
    </source>
</evidence>
<dbReference type="InterPro" id="IPR053022">
    <property type="entry name" value="Chloroplast_translocon_comp"/>
</dbReference>
<gene>
    <name evidence="6" type="ORF">COT42_07750</name>
</gene>
<evidence type="ECO:0000259" key="5">
    <source>
        <dbReference type="Pfam" id="PF04357"/>
    </source>
</evidence>
<keyword evidence="4" id="KW-0472">Membrane</keyword>
<comment type="caution">
    <text evidence="6">The sequence shown here is derived from an EMBL/GenBank/DDBJ whole genome shotgun (WGS) entry which is preliminary data.</text>
</comment>
<keyword evidence="3" id="KW-1133">Transmembrane helix</keyword>
<proteinExistence type="predicted"/>
<feature type="domain" description="Translocation and assembly module TamB C-terminal" evidence="5">
    <location>
        <begin position="1275"/>
        <end position="1613"/>
    </location>
</feature>
<evidence type="ECO:0000256" key="2">
    <source>
        <dbReference type="ARBA" id="ARBA00022692"/>
    </source>
</evidence>
<protein>
    <recommendedName>
        <fullName evidence="5">Translocation and assembly module TamB C-terminal domain-containing protein</fullName>
    </recommendedName>
</protein>
<name>A0A2H0XUC3_UNCSA</name>
<organism evidence="6 7">
    <name type="scientific">Candidatus Saganbacteria bacterium CG08_land_8_20_14_0_20_45_16</name>
    <dbReference type="NCBI Taxonomy" id="2014293"/>
    <lineage>
        <taxon>Bacteria</taxon>
        <taxon>Bacillati</taxon>
        <taxon>Saganbacteria</taxon>
    </lineage>
</organism>
<dbReference type="PANTHER" id="PTHR34457:SF3">
    <property type="entry name" value="PROTEIN TIC236, CHLOROPLASTIC"/>
    <property type="match status" value="1"/>
</dbReference>
<dbReference type="Proteomes" id="UP000231343">
    <property type="component" value="Unassembled WGS sequence"/>
</dbReference>
<sequence>MKRAWLVCFLVAISLFCSGFSFREWQSSLYEKIKQETINGLEQNFNTKLTIGKANGLILGQISFDDVVIPSYASAKKVSVNYNLFKLAYYKDVVPAITQIIVDNATINIKRQKNNQLSVASLLRPNVPGAAPPPLFQGKIIFTNCRVNYQDELGFRSQAGPFQASLANLKGELNFQAKDKLYFSLAATPDQGKISFSGYNNLATPDYKIKILAQDLNVSSWGNYAVSFAPLVFSAGSTSFKAELGPPVKKNWPVSFSGNFNLKQVSASLFDYHCQNTSGKVILKDDQLKFQGFSPQIGSIKSVLDGTLAGFGQQSIDLKVKIKAAQLKELLHLFPQTDKLAVSGSGDAALQITGKLPNPKISGSFDLNNSSFLQQTFSAHGNLTYKHPQLLIELKGLSLYQGIATGQCALDFSQAVPDLKAKVKLSQLNLTSVAQNVPGVVGFINGELNLSGSVDHLKGQLQTNLSKAQLLGQPLQAVSLLFAIKNGDVDIEKFSATSQIASLGANGKISTDLSFAMSAEATGIKLSGQGLLGPMQALVELFKGTVKGKFDDQFFASPLKNLSAQGSVSLKQGRIGEQLFDRAAGELTMGSGQISVQHVVFEQGQTVINVSGHTGLGTLTDLDITSQNFKLEDLKILNYLLPEELKDPLGSATIRINLSGQLPETTLTSLDSLFDLNASGEVSLKNAQLAGTFFPTANLNFYWHNHQLSLPNCSLTTANSQLAFGFAVNDQKELTGSAKGIIDLNDCRKLTEKYGRFKGILGLSALLSGKISSLEVSSLFWAEDCQYNSLKFDRIKGRLDYSQNHLRLPEPLELYRDKDEYQVTGAINFDPLQPEATTLAISLNIIKAGLLSSFDFYQELQGEIARKISPQARNGKVTLDLGSITLPKLLSPGKRADRQLYSEQVKRHSLLKRWQQLSQPAANAPVSAGKSEKVGGELSGKLQLSGPVANLSGNLTAEVKNGYYQNFTFDKISTRCFLHNQTLQITKLELQKRRGKLTAQGQIDFNGQLNLALTGESFSWEIMQAFFDNDLKGSFNLKALVQGQLSDPDFSASLVSQKTTLADLEFDQLDLWLNKKGPTITLNNLTLSENDQHSKISGSLSTAANGPIDLTLALKDKAVGLLNLFTSEIKWETGKAALNAKIGGSRENLAINGSLECEQATIYIKALQSHVHDLKGSARLENSQLKIKQLTGIWQGSHTKAFPNFIGLAGNIDLTRSFAAKGFVTVSLVMTPTQYYVDLENLYTGVVKINEASLSGPFYFNLSQAPTLKANVEINNALITISPKSSDNQPLPLGLDLDLKLAKNTYAIMGDVATLDLSNIFMNLELASDLIKISGTLAQPQLMGPIVLKRGTVTIFNREFSLLQPEQQGKFFSFESGKINQNTARFEGNENSAGTAPNINITAKVEVENIEENSLTQELSRKKVIIVSHLNGMLGTSDKESGLAVSFDSFVEDKSSGTSIFKPADYSEQEIKVMLLPDFIKSLTGINKGEKSQIDTNVVLTDYLSSRFQTLVFRGVERELEQKLGLESLTLEYNFGKRMRQELGIKDSSSLVQQPDLRVGFVKGFFDKLYIDLRYSQTLASEGSSFDETSLDTQITYKLSSIWSIIYYLEQPTYQEITQQYKKVTLQMGFSFW</sequence>
<dbReference type="EMBL" id="PEYM01000128">
    <property type="protein sequence ID" value="PIS28527.1"/>
    <property type="molecule type" value="Genomic_DNA"/>
</dbReference>